<dbReference type="GO" id="GO:0016740">
    <property type="term" value="F:transferase activity"/>
    <property type="evidence" value="ECO:0007669"/>
    <property type="project" value="UniProtKB-KW"/>
</dbReference>
<dbReference type="AlphaFoldDB" id="A0A8E2U1W7"/>
<evidence type="ECO:0000313" key="4">
    <source>
        <dbReference type="Proteomes" id="UP000235881"/>
    </source>
</evidence>
<feature type="domain" description="DUF7931" evidence="2">
    <location>
        <begin position="60"/>
        <end position="207"/>
    </location>
</feature>
<reference evidence="3 4" key="1">
    <citation type="submission" date="2018-01" db="EMBL/GenBank/DDBJ databases">
        <title>Denitrification phenotypes of diverse strains of Pseudomonas stutzeri.</title>
        <authorList>
            <person name="Milligan D.A."/>
            <person name="Bergaust L."/>
            <person name="Bakken L.R."/>
            <person name="Frostegard A."/>
        </authorList>
    </citation>
    <scope>NUCLEOTIDE SEQUENCE [LARGE SCALE GENOMIC DNA]</scope>
    <source>
        <strain evidence="3 4">DSM 50238</strain>
    </source>
</reference>
<evidence type="ECO:0000256" key="1">
    <source>
        <dbReference type="SAM" id="MobiDB-lite"/>
    </source>
</evidence>
<protein>
    <submittedName>
        <fullName evidence="3">Histone acetyltransferase HPA2</fullName>
    </submittedName>
</protein>
<dbReference type="EMBL" id="POUK01000003">
    <property type="protein sequence ID" value="PNF76917.1"/>
    <property type="molecule type" value="Genomic_DNA"/>
</dbReference>
<gene>
    <name evidence="3" type="ORF">CXK95_11010</name>
</gene>
<dbReference type="Pfam" id="PF25559">
    <property type="entry name" value="DUF7931"/>
    <property type="match status" value="1"/>
</dbReference>
<evidence type="ECO:0000313" key="3">
    <source>
        <dbReference type="EMBL" id="PNF76917.1"/>
    </source>
</evidence>
<sequence>MHDNAKDDRDDTGEPLVIDFQSPGRFDVHNPLPDQPQPTPWQPASARLGEDADVQHFSSPDKVRAHALAFFQQAQRNLCLYSPDLEPWLFHHSSIQQACTRFLLAHPRNRLRILIEDSTRAAQSGHRLLTLVRRLSSNAEIRKVNPEYPREEDTYLIADKSGLLIRPHRDPHNGYALYNNPARVRLSQSSFDQAWERSLSDANLRSFLL</sequence>
<dbReference type="RefSeq" id="WP_102828651.1">
    <property type="nucleotide sequence ID" value="NZ_CP065721.1"/>
</dbReference>
<proteinExistence type="predicted"/>
<accession>A0A8E2U1W7</accession>
<comment type="caution">
    <text evidence="3">The sequence shown here is derived from an EMBL/GenBank/DDBJ whole genome shotgun (WGS) entry which is preliminary data.</text>
</comment>
<dbReference type="InterPro" id="IPR057691">
    <property type="entry name" value="DUF7931"/>
</dbReference>
<keyword evidence="3" id="KW-0808">Transferase</keyword>
<name>A0A8E2U1W7_9GAMM</name>
<keyword evidence="4" id="KW-1185">Reference proteome</keyword>
<feature type="region of interest" description="Disordered" evidence="1">
    <location>
        <begin position="1"/>
        <end position="45"/>
    </location>
</feature>
<organism evidence="3 4">
    <name type="scientific">Stutzerimonas degradans</name>
    <dbReference type="NCBI Taxonomy" id="2968968"/>
    <lineage>
        <taxon>Bacteria</taxon>
        <taxon>Pseudomonadati</taxon>
        <taxon>Pseudomonadota</taxon>
        <taxon>Gammaproteobacteria</taxon>
        <taxon>Pseudomonadales</taxon>
        <taxon>Pseudomonadaceae</taxon>
        <taxon>Stutzerimonas</taxon>
    </lineage>
</organism>
<dbReference type="Proteomes" id="UP000235881">
    <property type="component" value="Unassembled WGS sequence"/>
</dbReference>
<evidence type="ECO:0000259" key="2">
    <source>
        <dbReference type="Pfam" id="PF25559"/>
    </source>
</evidence>